<name>A0A5P8JV01_9LACO</name>
<reference evidence="2 3" key="1">
    <citation type="submission" date="2019-10" db="EMBL/GenBank/DDBJ databases">
        <title>Genome sequencing of Lactobacillus manihotivorans.</title>
        <authorList>
            <person name="Kim K."/>
        </authorList>
    </citation>
    <scope>NUCLEOTIDE SEQUENCE [LARGE SCALE GENOMIC DNA]</scope>
    <source>
        <strain evidence="2 3">LM010</strain>
    </source>
</reference>
<evidence type="ECO:0000259" key="1">
    <source>
        <dbReference type="Pfam" id="PF12645"/>
    </source>
</evidence>
<dbReference type="Proteomes" id="UP000388452">
    <property type="component" value="Chromosome"/>
</dbReference>
<accession>A0A5P8JV01</accession>
<dbReference type="AlphaFoldDB" id="A0A5P8JV01"/>
<evidence type="ECO:0000313" key="3">
    <source>
        <dbReference type="Proteomes" id="UP000388452"/>
    </source>
</evidence>
<proteinExistence type="predicted"/>
<dbReference type="EMBL" id="CP045068">
    <property type="protein sequence ID" value="QFQ92580.1"/>
    <property type="molecule type" value="Genomic_DNA"/>
</dbReference>
<feature type="domain" description="Helix-turn-helix conjugative transposon-like" evidence="1">
    <location>
        <begin position="9"/>
        <end position="63"/>
    </location>
</feature>
<evidence type="ECO:0000313" key="2">
    <source>
        <dbReference type="EMBL" id="QFQ92580.1"/>
    </source>
</evidence>
<dbReference type="RefSeq" id="WP_003663026.1">
    <property type="nucleotide sequence ID" value="NZ_CP045068.1"/>
</dbReference>
<gene>
    <name evidence="2" type="ORF">LM010_14815</name>
</gene>
<dbReference type="InterPro" id="IPR024760">
    <property type="entry name" value="HTH_dom_conjug_TS-like"/>
</dbReference>
<organism evidence="2 3">
    <name type="scientific">Lacticaseibacillus manihotivorans</name>
    <dbReference type="NCBI Taxonomy" id="88233"/>
    <lineage>
        <taxon>Bacteria</taxon>
        <taxon>Bacillati</taxon>
        <taxon>Bacillota</taxon>
        <taxon>Bacilli</taxon>
        <taxon>Lactobacillales</taxon>
        <taxon>Lactobacillaceae</taxon>
        <taxon>Lacticaseibacillus</taxon>
    </lineage>
</organism>
<dbReference type="Pfam" id="PF12645">
    <property type="entry name" value="HTH_16"/>
    <property type="match status" value="1"/>
</dbReference>
<sequence length="74" mass="8499">MKQARNLVPTIRKAQSGDPIAMKKLMKDFKPLIEYNARYGRAHIDEDESQSLYLLVFIMIQAFDLDLYLNGGGH</sequence>
<protein>
    <submittedName>
        <fullName evidence="2">Helix-turn-helix domain-containing protein</fullName>
    </submittedName>
</protein>